<dbReference type="GO" id="GO:0019628">
    <property type="term" value="P:urate catabolic process"/>
    <property type="evidence" value="ECO:0007669"/>
    <property type="project" value="UniProtKB-UniPathway"/>
</dbReference>
<evidence type="ECO:0000256" key="2">
    <source>
        <dbReference type="ARBA" id="ARBA00004754"/>
    </source>
</evidence>
<evidence type="ECO:0000313" key="9">
    <source>
        <dbReference type="Proteomes" id="UP000646365"/>
    </source>
</evidence>
<dbReference type="GO" id="GO:0051997">
    <property type="term" value="F:2-oxo-4-hydroxy-4-carboxy-5-ureidoimidazoline decarboxylase activity"/>
    <property type="evidence" value="ECO:0007669"/>
    <property type="project" value="UniProtKB-EC"/>
</dbReference>
<dbReference type="PANTHER" id="PTHR43466:SF1">
    <property type="entry name" value="2-OXO-4-HYDROXY-4-CARBOXY-5-UREIDOIMIDAZOLINE DECARBOXYLASE-RELATED"/>
    <property type="match status" value="1"/>
</dbReference>
<comment type="pathway">
    <text evidence="2">Purine metabolism; urate degradation; (S)-allantoin from urate: step 3/3.</text>
</comment>
<keyword evidence="4" id="KW-0659">Purine metabolism</keyword>
<evidence type="ECO:0000313" key="8">
    <source>
        <dbReference type="EMBL" id="GGF05924.1"/>
    </source>
</evidence>
<dbReference type="EMBL" id="BMJQ01000002">
    <property type="protein sequence ID" value="GGF05924.1"/>
    <property type="molecule type" value="Genomic_DNA"/>
</dbReference>
<dbReference type="GO" id="GO:0000255">
    <property type="term" value="P:allantoin metabolic process"/>
    <property type="evidence" value="ECO:0007669"/>
    <property type="project" value="InterPro"/>
</dbReference>
<dbReference type="Pfam" id="PF09349">
    <property type="entry name" value="OHCU_decarbox"/>
    <property type="match status" value="1"/>
</dbReference>
<dbReference type="InterPro" id="IPR018020">
    <property type="entry name" value="OHCU_decarboxylase"/>
</dbReference>
<evidence type="ECO:0000256" key="1">
    <source>
        <dbReference type="ARBA" id="ARBA00001163"/>
    </source>
</evidence>
<dbReference type="AlphaFoldDB" id="A0A8J2YQR4"/>
<evidence type="ECO:0000256" key="4">
    <source>
        <dbReference type="ARBA" id="ARBA00022631"/>
    </source>
</evidence>
<dbReference type="UniPathway" id="UPA00394">
    <property type="reaction ID" value="UER00652"/>
</dbReference>
<keyword evidence="9" id="KW-1185">Reference proteome</keyword>
<evidence type="ECO:0000259" key="7">
    <source>
        <dbReference type="Pfam" id="PF09349"/>
    </source>
</evidence>
<keyword evidence="5" id="KW-0210">Decarboxylase</keyword>
<dbReference type="GO" id="GO:0006144">
    <property type="term" value="P:purine nucleobase metabolic process"/>
    <property type="evidence" value="ECO:0007669"/>
    <property type="project" value="UniProtKB-KW"/>
</dbReference>
<dbReference type="InterPro" id="IPR036778">
    <property type="entry name" value="OHCU_decarboxylase_sf"/>
</dbReference>
<feature type="domain" description="Oxo-4-hydroxy-4-carboxy-5-ureidoimidazoline decarboxylase" evidence="7">
    <location>
        <begin position="5"/>
        <end position="161"/>
    </location>
</feature>
<proteinExistence type="predicted"/>
<evidence type="ECO:0000256" key="6">
    <source>
        <dbReference type="ARBA" id="ARBA00023239"/>
    </source>
</evidence>
<dbReference type="RefSeq" id="WP_189042988.1">
    <property type="nucleotide sequence ID" value="NZ_BMJQ01000002.1"/>
</dbReference>
<reference evidence="8" key="1">
    <citation type="journal article" date="2014" name="Int. J. Syst. Evol. Microbiol.">
        <title>Complete genome sequence of Corynebacterium casei LMG S-19264T (=DSM 44701T), isolated from a smear-ripened cheese.</title>
        <authorList>
            <consortium name="US DOE Joint Genome Institute (JGI-PGF)"/>
            <person name="Walter F."/>
            <person name="Albersmeier A."/>
            <person name="Kalinowski J."/>
            <person name="Ruckert C."/>
        </authorList>
    </citation>
    <scope>NUCLEOTIDE SEQUENCE</scope>
    <source>
        <strain evidence="8">CGMCC 1.15725</strain>
    </source>
</reference>
<dbReference type="Gene3D" id="1.10.3330.10">
    <property type="entry name" value="Oxo-4-hydroxy-4-carboxy-5-ureidoimidazoline decarboxylase"/>
    <property type="match status" value="1"/>
</dbReference>
<dbReference type="PANTHER" id="PTHR43466">
    <property type="entry name" value="2-OXO-4-HYDROXY-4-CARBOXY-5-UREIDOIMIDAZOLINE DECARBOXYLASE-RELATED"/>
    <property type="match status" value="1"/>
</dbReference>
<evidence type="ECO:0000256" key="5">
    <source>
        <dbReference type="ARBA" id="ARBA00022793"/>
    </source>
</evidence>
<reference evidence="8" key="2">
    <citation type="submission" date="2020-09" db="EMBL/GenBank/DDBJ databases">
        <authorList>
            <person name="Sun Q."/>
            <person name="Zhou Y."/>
        </authorList>
    </citation>
    <scope>NUCLEOTIDE SEQUENCE</scope>
    <source>
        <strain evidence="8">CGMCC 1.15725</strain>
    </source>
</reference>
<gene>
    <name evidence="8" type="ORF">GCM10011611_09270</name>
</gene>
<comment type="caution">
    <text evidence="8">The sequence shown here is derived from an EMBL/GenBank/DDBJ whole genome shotgun (WGS) entry which is preliminary data.</text>
</comment>
<dbReference type="Proteomes" id="UP000646365">
    <property type="component" value="Unassembled WGS sequence"/>
</dbReference>
<sequence length="170" mass="18303">MNFDALPRAEFLDRLGGIFEHSPWVAEAVVDRRPFGSLDGLHRAMVAAVMAAEPAQQLALIEAHPELAGKLARSGGLTAASAGEQASLGLDRLDQAEVARFDQANARYRARFGFPFIIAVKAQRDRRVILGALETRAEHDRATEIATALAEVAKIARFRLEALAESGAAS</sequence>
<protein>
    <recommendedName>
        <fullName evidence="3">2-oxo-4-hydroxy-4-carboxy-5-ureidoimidazoline decarboxylase</fullName>
        <ecNumber evidence="3">4.1.1.97</ecNumber>
    </recommendedName>
</protein>
<dbReference type="InterPro" id="IPR017580">
    <property type="entry name" value="OHCU_decarboxylase-1"/>
</dbReference>
<dbReference type="EC" id="4.1.1.97" evidence="3"/>
<dbReference type="NCBIfam" id="TIGR03164">
    <property type="entry name" value="UHCUDC"/>
    <property type="match status" value="1"/>
</dbReference>
<accession>A0A8J2YQR4</accession>
<dbReference type="SUPFAM" id="SSF158694">
    <property type="entry name" value="UraD-Like"/>
    <property type="match status" value="1"/>
</dbReference>
<organism evidence="8 9">
    <name type="scientific">Aliidongia dinghuensis</name>
    <dbReference type="NCBI Taxonomy" id="1867774"/>
    <lineage>
        <taxon>Bacteria</taxon>
        <taxon>Pseudomonadati</taxon>
        <taxon>Pseudomonadota</taxon>
        <taxon>Alphaproteobacteria</taxon>
        <taxon>Rhodospirillales</taxon>
        <taxon>Dongiaceae</taxon>
        <taxon>Aliidongia</taxon>
    </lineage>
</organism>
<evidence type="ECO:0000256" key="3">
    <source>
        <dbReference type="ARBA" id="ARBA00012257"/>
    </source>
</evidence>
<name>A0A8J2YQR4_9PROT</name>
<comment type="catalytic activity">
    <reaction evidence="1">
        <text>5-hydroxy-2-oxo-4-ureido-2,5-dihydro-1H-imidazole-5-carboxylate + H(+) = (S)-allantoin + CO2</text>
        <dbReference type="Rhea" id="RHEA:26301"/>
        <dbReference type="ChEBI" id="CHEBI:15378"/>
        <dbReference type="ChEBI" id="CHEBI:15678"/>
        <dbReference type="ChEBI" id="CHEBI:16526"/>
        <dbReference type="ChEBI" id="CHEBI:58639"/>
        <dbReference type="EC" id="4.1.1.97"/>
    </reaction>
</comment>
<keyword evidence="6" id="KW-0456">Lyase</keyword>